<feature type="region of interest" description="Disordered" evidence="1">
    <location>
        <begin position="302"/>
        <end position="329"/>
    </location>
</feature>
<dbReference type="GeneID" id="64859919"/>
<name>A0A8H2VK46_9SACH</name>
<dbReference type="OrthoDB" id="4067813at2759"/>
<dbReference type="Proteomes" id="UP000644660">
    <property type="component" value="Unassembled WGS sequence"/>
</dbReference>
<dbReference type="SUPFAM" id="SSF54768">
    <property type="entry name" value="dsRNA-binding domain-like"/>
    <property type="match status" value="2"/>
</dbReference>
<dbReference type="InterPro" id="IPR048504">
    <property type="entry name" value="Dicers-like_N"/>
</dbReference>
<dbReference type="Gene3D" id="3.30.160.20">
    <property type="match status" value="1"/>
</dbReference>
<protein>
    <recommendedName>
        <fullName evidence="2">Dicers-like N-terminal domain-containing protein</fullName>
    </recommendedName>
</protein>
<keyword evidence="4" id="KW-1185">Reference proteome</keyword>
<feature type="compositionally biased region" description="Low complexity" evidence="1">
    <location>
        <begin position="415"/>
        <end position="439"/>
    </location>
</feature>
<dbReference type="InterPro" id="IPR048505">
    <property type="entry name" value="Dicers-like_N_sf"/>
</dbReference>
<feature type="domain" description="Dicers-like N-terminal" evidence="2">
    <location>
        <begin position="6"/>
        <end position="94"/>
    </location>
</feature>
<comment type="caution">
    <text evidence="3">The sequence shown here is derived from an EMBL/GenBank/DDBJ whole genome shotgun (WGS) entry which is preliminary data.</text>
</comment>
<dbReference type="EMBL" id="CAEFZW010000011">
    <property type="protein sequence ID" value="CAB4256825.1"/>
    <property type="molecule type" value="Genomic_DNA"/>
</dbReference>
<feature type="region of interest" description="Disordered" evidence="1">
    <location>
        <begin position="366"/>
        <end position="451"/>
    </location>
</feature>
<evidence type="ECO:0000313" key="4">
    <source>
        <dbReference type="Proteomes" id="UP000644660"/>
    </source>
</evidence>
<accession>A0A8H2VK46</accession>
<evidence type="ECO:0000259" key="2">
    <source>
        <dbReference type="Pfam" id="PF20860"/>
    </source>
</evidence>
<evidence type="ECO:0000256" key="1">
    <source>
        <dbReference type="SAM" id="MobiDB-lite"/>
    </source>
</evidence>
<dbReference type="Gene3D" id="1.20.1270.260">
    <property type="match status" value="1"/>
</dbReference>
<dbReference type="Pfam" id="PF20860">
    <property type="entry name" value="Dicers_N"/>
    <property type="match status" value="1"/>
</dbReference>
<feature type="compositionally biased region" description="Polar residues" evidence="1">
    <location>
        <begin position="373"/>
        <end position="399"/>
    </location>
</feature>
<dbReference type="RefSeq" id="XP_041408669.1">
    <property type="nucleotide sequence ID" value="XM_041552735.1"/>
</dbReference>
<proteinExistence type="predicted"/>
<evidence type="ECO:0000313" key="3">
    <source>
        <dbReference type="EMBL" id="CAB4256825.1"/>
    </source>
</evidence>
<sequence>MPDFDSLRRFYRVHNACIQLRNAMSVIYADGLSNKDLGHFQDAPTSDDMVQGILASPATSIATYLKNAQATMDIAKIIEYYSFDPDQTDLEEYTFGKPILLSQEADFNAGHDDTKLSSLGKNWLVSVTSLVLYERFPFADAVSLDLLRNRILESDCFENFMSNGNGPDRKFPSFDAYIGALIVDRASGFHLEEVKTYIQSLIQEKAKLYSLEMINGLYRKNPKFQVMKLLEGNKLKVNPTFNCISATGKNKKTTIEIKLKNILLGTGSGLLISDAEQNASRDALARKILDQYSIHKNIPVTKPVSSESRQMKPALSTTATDNNDGLPPLPLKMPELPPPVKKGKEIKPLKQVQEISEIIQQRRNSIKPPVSEVVQQNRNSIKPPVSKSSNVIRPQTPQKKCTPGSLDPSKNPQTGRGSNNGSANSSRWSSRQSSVSGDSQKNRRKMGIKGLREKDKYTLKLEERAKEMLLDNAPRVNTDLSVDGPPSFDDDSDEERETVRRNSIINIRRSSVLSVQKYPARRPSMPHPWENDSISLARPLSARFEVGTSTRPAELILEGRKVEKPVAEVSKPASTVGTEVLITPAATPVNKATTTITSDTIDKDAKNKLNILYSKQGNDVPTYFTRFLGPGKFHTICRLKNNPDIILAEADGKSKEVSQLMAASIAVASL</sequence>
<gene>
    <name evidence="3" type="ORF">KABA2_11S04158</name>
</gene>
<dbReference type="AlphaFoldDB" id="A0A8H2VK46"/>
<organism evidence="3 4">
    <name type="scientific">Maudiozyma barnettii</name>
    <dbReference type="NCBI Taxonomy" id="61262"/>
    <lineage>
        <taxon>Eukaryota</taxon>
        <taxon>Fungi</taxon>
        <taxon>Dikarya</taxon>
        <taxon>Ascomycota</taxon>
        <taxon>Saccharomycotina</taxon>
        <taxon>Saccharomycetes</taxon>
        <taxon>Saccharomycetales</taxon>
        <taxon>Saccharomycetaceae</taxon>
        <taxon>Maudiozyma</taxon>
    </lineage>
</organism>
<feature type="region of interest" description="Disordered" evidence="1">
    <location>
        <begin position="476"/>
        <end position="502"/>
    </location>
</feature>
<reference evidence="3 4" key="1">
    <citation type="submission" date="2020-05" db="EMBL/GenBank/DDBJ databases">
        <authorList>
            <person name="Casaregola S."/>
            <person name="Devillers H."/>
            <person name="Grondin C."/>
        </authorList>
    </citation>
    <scope>NUCLEOTIDE SEQUENCE [LARGE SCALE GENOMIC DNA]</scope>
    <source>
        <strain evidence="3 4">CLIB 1767</strain>
    </source>
</reference>